<evidence type="ECO:0000259" key="1">
    <source>
        <dbReference type="Pfam" id="PF00078"/>
    </source>
</evidence>
<dbReference type="EMBL" id="LGRX02029324">
    <property type="protein sequence ID" value="KAK3246985.1"/>
    <property type="molecule type" value="Genomic_DNA"/>
</dbReference>
<dbReference type="SUPFAM" id="SSF56672">
    <property type="entry name" value="DNA/RNA polymerases"/>
    <property type="match status" value="1"/>
</dbReference>
<reference evidence="2 3" key="1">
    <citation type="journal article" date="2015" name="Genome Biol. Evol.">
        <title>Comparative Genomics of a Bacterivorous Green Alga Reveals Evolutionary Causalities and Consequences of Phago-Mixotrophic Mode of Nutrition.</title>
        <authorList>
            <person name="Burns J.A."/>
            <person name="Paasch A."/>
            <person name="Narechania A."/>
            <person name="Kim E."/>
        </authorList>
    </citation>
    <scope>NUCLEOTIDE SEQUENCE [LARGE SCALE GENOMIC DNA]</scope>
    <source>
        <strain evidence="2 3">PLY_AMNH</strain>
    </source>
</reference>
<comment type="caution">
    <text evidence="2">The sequence shown here is derived from an EMBL/GenBank/DDBJ whole genome shotgun (WGS) entry which is preliminary data.</text>
</comment>
<evidence type="ECO:0000313" key="2">
    <source>
        <dbReference type="EMBL" id="KAK3246985.1"/>
    </source>
</evidence>
<sequence length="386" mass="43883">MGEEEVDEWMKEVETKRKALWHEYREREKEFRDTKSKEFIERYKKEATKYSHELRVMCYPKNHSESAMAVIVNGDELVVDRDGIKNAYKESWAKLAKASHQDNSSGGDSPKLEDFVRDVPEYASLKHEVGTRSSQVYANVGEEELHDVIRSTPKRAGNPLDNVEVATLKLIFELADRPEVPKDADLDPIMCQLCQENCAQLKTLILGLTNAIITTGVFPDAFLNGVIVPLFKKGDNGDLNNYRGITLLPILYKLVTKIINNRMMKVISNSNGMSDIQAAGRPNFSCLTQVNVLQNVIKHAHRHNKPLYILSTDVRKAFDTVNFDAFLNSLSHIGFDEKVRHMIHNLQRSGFNCTVRSPMGYTEFFPVEQGCKQGELDGDEDGREEK</sequence>
<dbReference type="PANTHER" id="PTHR19446">
    <property type="entry name" value="REVERSE TRANSCRIPTASES"/>
    <property type="match status" value="1"/>
</dbReference>
<evidence type="ECO:0000313" key="3">
    <source>
        <dbReference type="Proteomes" id="UP001190700"/>
    </source>
</evidence>
<dbReference type="InterPro" id="IPR043502">
    <property type="entry name" value="DNA/RNA_pol_sf"/>
</dbReference>
<dbReference type="CDD" id="cd01650">
    <property type="entry name" value="RT_nLTR_like"/>
    <property type="match status" value="1"/>
</dbReference>
<dbReference type="InterPro" id="IPR000477">
    <property type="entry name" value="RT_dom"/>
</dbReference>
<dbReference type="Pfam" id="PF00078">
    <property type="entry name" value="RVT_1"/>
    <property type="match status" value="1"/>
</dbReference>
<gene>
    <name evidence="2" type="ORF">CYMTET_43505</name>
</gene>
<protein>
    <recommendedName>
        <fullName evidence="1">Reverse transcriptase domain-containing protein</fullName>
    </recommendedName>
</protein>
<accession>A0AAE0F1L0</accession>
<keyword evidence="3" id="KW-1185">Reference proteome</keyword>
<organism evidence="2 3">
    <name type="scientific">Cymbomonas tetramitiformis</name>
    <dbReference type="NCBI Taxonomy" id="36881"/>
    <lineage>
        <taxon>Eukaryota</taxon>
        <taxon>Viridiplantae</taxon>
        <taxon>Chlorophyta</taxon>
        <taxon>Pyramimonadophyceae</taxon>
        <taxon>Pyramimonadales</taxon>
        <taxon>Pyramimonadaceae</taxon>
        <taxon>Cymbomonas</taxon>
    </lineage>
</organism>
<dbReference type="Proteomes" id="UP001190700">
    <property type="component" value="Unassembled WGS sequence"/>
</dbReference>
<proteinExistence type="predicted"/>
<name>A0AAE0F1L0_9CHLO</name>
<feature type="domain" description="Reverse transcriptase" evidence="1">
    <location>
        <begin position="235"/>
        <end position="372"/>
    </location>
</feature>
<dbReference type="AlphaFoldDB" id="A0AAE0F1L0"/>